<protein>
    <submittedName>
        <fullName evidence="1">Calcium-activated chloride channel regulator 1</fullName>
    </submittedName>
</protein>
<dbReference type="EMBL" id="BMAU01021369">
    <property type="protein sequence ID" value="GFY24439.1"/>
    <property type="molecule type" value="Genomic_DNA"/>
</dbReference>
<reference evidence="1" key="1">
    <citation type="submission" date="2020-08" db="EMBL/GenBank/DDBJ databases">
        <title>Multicomponent nature underlies the extraordinary mechanical properties of spider dragline silk.</title>
        <authorList>
            <person name="Kono N."/>
            <person name="Nakamura H."/>
            <person name="Mori M."/>
            <person name="Yoshida Y."/>
            <person name="Ohtoshi R."/>
            <person name="Malay A.D."/>
            <person name="Moran D.A.P."/>
            <person name="Tomita M."/>
            <person name="Numata K."/>
            <person name="Arakawa K."/>
        </authorList>
    </citation>
    <scope>NUCLEOTIDE SEQUENCE</scope>
</reference>
<dbReference type="AlphaFoldDB" id="A0A8X7BB57"/>
<dbReference type="Proteomes" id="UP000887159">
    <property type="component" value="Unassembled WGS sequence"/>
</dbReference>
<gene>
    <name evidence="1" type="primary">Clca1</name>
    <name evidence="1" type="ORF">TNCV_1014871</name>
</gene>
<organism evidence="1 2">
    <name type="scientific">Trichonephila clavipes</name>
    <name type="common">Golden silk orbweaver</name>
    <name type="synonym">Nephila clavipes</name>
    <dbReference type="NCBI Taxonomy" id="2585209"/>
    <lineage>
        <taxon>Eukaryota</taxon>
        <taxon>Metazoa</taxon>
        <taxon>Ecdysozoa</taxon>
        <taxon>Arthropoda</taxon>
        <taxon>Chelicerata</taxon>
        <taxon>Arachnida</taxon>
        <taxon>Araneae</taxon>
        <taxon>Araneomorphae</taxon>
        <taxon>Entelegynae</taxon>
        <taxon>Araneoidea</taxon>
        <taxon>Nephilidae</taxon>
        <taxon>Trichonephila</taxon>
    </lineage>
</organism>
<proteinExistence type="predicted"/>
<name>A0A8X7BB57_TRICX</name>
<evidence type="ECO:0000313" key="2">
    <source>
        <dbReference type="Proteomes" id="UP000887159"/>
    </source>
</evidence>
<evidence type="ECO:0000313" key="1">
    <source>
        <dbReference type="EMBL" id="GFY24439.1"/>
    </source>
</evidence>
<comment type="caution">
    <text evidence="1">The sequence shown here is derived from an EMBL/GenBank/DDBJ whole genome shotgun (WGS) entry which is preliminary data.</text>
</comment>
<keyword evidence="2" id="KW-1185">Reference proteome</keyword>
<accession>A0A8X7BB57</accession>
<sequence length="84" mass="9111">MRGYLWAFGLQNSSAVSPAASFCEGRLSLGPNHNPNSPSKHNLLCNEEGTWFTVLRSPDFKHGKCAHVENSGIGERIAELLIGS</sequence>